<dbReference type="PROSITE" id="PS01186">
    <property type="entry name" value="EGF_2"/>
    <property type="match status" value="4"/>
</dbReference>
<feature type="region of interest" description="Disordered" evidence="10">
    <location>
        <begin position="180"/>
        <end position="203"/>
    </location>
</feature>
<dbReference type="InterPro" id="IPR001881">
    <property type="entry name" value="EGF-like_Ca-bd_dom"/>
</dbReference>
<dbReference type="EMBL" id="CABDUW010000576">
    <property type="protein sequence ID" value="VTJ71620.1"/>
    <property type="molecule type" value="Genomic_DNA"/>
</dbReference>
<dbReference type="InterPro" id="IPR036773">
    <property type="entry name" value="TB_dom_sf"/>
</dbReference>
<dbReference type="SMART" id="SM00179">
    <property type="entry name" value="EGF_CA"/>
    <property type="match status" value="7"/>
</dbReference>
<evidence type="ECO:0000256" key="8">
    <source>
        <dbReference type="ARBA" id="ARBA00023180"/>
    </source>
</evidence>
<evidence type="ECO:0000256" key="2">
    <source>
        <dbReference type="ARBA" id="ARBA00022525"/>
    </source>
</evidence>
<feature type="domain" description="TB" evidence="12">
    <location>
        <begin position="670"/>
        <end position="722"/>
    </location>
</feature>
<sequence length="832" mass="87201">MGVSGFVPPHAHPPALPTPHLAVGGTTRSPCFLEVLVVRPWKSSGVHGVSWECGCWGGGGEVLVWGGGAGKGTWQFPSITQTPLAGPIPGRAGMLCLECGQAAVDDSSGLHLWGLLWLAWRGACGHIPWTLPQLLRAEPAFEQAELLLSPYTHTCAWGAPGAQSGTGEVETFATFPSLARGSCQRPAQPPKPEKSDPHTEPGGPAAWWEADECPCWSSLGSLCLGLPRGCGCRPTTLPLWDPSQSRSLLGFSVTPKGGRGGHTEQSQCACPTSRWAAPPGQEVVLGVNDSWLLQGRSQASSTPEVRWVLAQSGRSVPPVGGMGAPGVELRSGDRCSPPLPYLRMGACFSVLIGGLCAGDLAGHYTHQQCCCDKGRCWAAGPVPELCPLRGSAEFQRLCAQGLPLLPSHPGPFPGLSGFGPNGVGPVPGPARHGPHSSGGRGVPSLGPVTSNSGTATLNQTIDICRHFTNLCLNGRCLPTPASYHCECNLGYTQDVRGECIDVDECSSSPCHRGDCVNIPGSYHCRCHEGFQATLTKQACVDVDECTVSGGLCRLGRCVNTEGSFRCVCHAGFELSPDGRNCVDHNECATHTMCLNGVCVNENGSFTCLCKPGFLLAPGGGYCEDMDECQTPGICMNGHCTNTQGSFLCQCLGGLAVGADGRVCVDTHVRSTCFRAVHKGSCVRPFPGTVTKSECCCVSPDHGFGDPCQPCPAKNSAEFQVLCSSGLGITTDGRDINECALDPEVCTNGMCENLRGSYRCICNLGYEAGATGKECIDVDECALNSLLCDNGRCRNSPGSYSCSCPQGFSFRQDTETCEGTGLYTAGPPAPFLG</sequence>
<comment type="subcellular location">
    <subcellularLocation>
        <location evidence="1">Secreted</location>
        <location evidence="1">Extracellular space</location>
        <location evidence="1">Extracellular matrix</location>
    </subcellularLocation>
</comment>
<evidence type="ECO:0000256" key="4">
    <source>
        <dbReference type="ARBA" id="ARBA00022536"/>
    </source>
</evidence>
<dbReference type="SUPFAM" id="SSF57184">
    <property type="entry name" value="Growth factor receptor domain"/>
    <property type="match status" value="1"/>
</dbReference>
<feature type="domain" description="EGF-like" evidence="11">
    <location>
        <begin position="541"/>
        <end position="582"/>
    </location>
</feature>
<dbReference type="FunFam" id="2.10.25.10:FF:000003">
    <property type="entry name" value="fibrillin-1 isoform X1"/>
    <property type="match status" value="5"/>
</dbReference>
<dbReference type="PANTHER" id="PTHR47333">
    <property type="entry name" value="VON WILLEBRAND FACTOR C AND EGF DOMAIN-CONTAINING PROTEIN"/>
    <property type="match status" value="1"/>
</dbReference>
<feature type="domain" description="EGF-like" evidence="11">
    <location>
        <begin position="624"/>
        <end position="664"/>
    </location>
</feature>
<dbReference type="Pfam" id="PF07645">
    <property type="entry name" value="EGF_CA"/>
    <property type="match status" value="5"/>
</dbReference>
<dbReference type="PROSITE" id="PS50026">
    <property type="entry name" value="EGF_3"/>
    <property type="match status" value="7"/>
</dbReference>
<dbReference type="FunFam" id="3.90.290.10:FF:000020">
    <property type="entry name" value="Fibrillin-1"/>
    <property type="match status" value="1"/>
</dbReference>
<dbReference type="PANTHER" id="PTHR47333:SF5">
    <property type="entry name" value="FIBRILLIN-3"/>
    <property type="match status" value="1"/>
</dbReference>
<keyword evidence="4 9" id="KW-0245">EGF-like domain</keyword>
<dbReference type="GO" id="GO:0005509">
    <property type="term" value="F:calcium ion binding"/>
    <property type="evidence" value="ECO:0007669"/>
    <property type="project" value="InterPro"/>
</dbReference>
<dbReference type="FunFam" id="3.90.290.10:FF:000007">
    <property type="entry name" value="Fibrillin 2"/>
    <property type="match status" value="1"/>
</dbReference>
<feature type="domain" description="EGF-like" evidence="11">
    <location>
        <begin position="501"/>
        <end position="536"/>
    </location>
</feature>
<evidence type="ECO:0000259" key="11">
    <source>
        <dbReference type="PROSITE" id="PS50026"/>
    </source>
</evidence>
<dbReference type="Pfam" id="PF12662">
    <property type="entry name" value="cEGF"/>
    <property type="match status" value="1"/>
</dbReference>
<dbReference type="PROSITE" id="PS00010">
    <property type="entry name" value="ASX_HYDROXYL"/>
    <property type="match status" value="6"/>
</dbReference>
<dbReference type="InterPro" id="IPR000742">
    <property type="entry name" value="EGF"/>
</dbReference>
<dbReference type="InterPro" id="IPR009030">
    <property type="entry name" value="Growth_fac_rcpt_cys_sf"/>
</dbReference>
<evidence type="ECO:0000259" key="12">
    <source>
        <dbReference type="PROSITE" id="PS51364"/>
    </source>
</evidence>
<keyword evidence="14" id="KW-1185">Reference proteome</keyword>
<dbReference type="AlphaFoldDB" id="A0A5E4BRE1"/>
<dbReference type="InterPro" id="IPR000152">
    <property type="entry name" value="EGF-type_Asp/Asn_hydroxyl_site"/>
</dbReference>
<evidence type="ECO:0000256" key="3">
    <source>
        <dbReference type="ARBA" id="ARBA00022530"/>
    </source>
</evidence>
<dbReference type="Gene3D" id="3.90.290.10">
    <property type="entry name" value="TGF-beta binding (TB) domain"/>
    <property type="match status" value="2"/>
</dbReference>
<evidence type="ECO:0000256" key="5">
    <source>
        <dbReference type="ARBA" id="ARBA00022729"/>
    </source>
</evidence>
<dbReference type="PROSITE" id="PS51364">
    <property type="entry name" value="TB"/>
    <property type="match status" value="2"/>
</dbReference>
<dbReference type="Proteomes" id="UP000335636">
    <property type="component" value="Unassembled WGS sequence"/>
</dbReference>
<accession>A0A5E4BRE1</accession>
<dbReference type="FunFam" id="2.10.25.10:FF:000149">
    <property type="entry name" value="Fibrillin 2"/>
    <property type="match status" value="1"/>
</dbReference>
<feature type="domain" description="EGF-like" evidence="11">
    <location>
        <begin position="734"/>
        <end position="775"/>
    </location>
</feature>
<feature type="domain" description="TB" evidence="12">
    <location>
        <begin position="345"/>
        <end position="398"/>
    </location>
</feature>
<protein>
    <recommendedName>
        <fullName evidence="15">Fibrillin 3</fullName>
    </recommendedName>
</protein>
<dbReference type="Gene3D" id="2.10.25.10">
    <property type="entry name" value="Laminin"/>
    <property type="match status" value="7"/>
</dbReference>
<proteinExistence type="predicted"/>
<dbReference type="PROSITE" id="PS01187">
    <property type="entry name" value="EGF_CA"/>
    <property type="match status" value="2"/>
</dbReference>
<dbReference type="InterPro" id="IPR017878">
    <property type="entry name" value="TB_dom"/>
</dbReference>
<organism evidence="13 14">
    <name type="scientific">Marmota monax</name>
    <name type="common">Woodchuck</name>
    <dbReference type="NCBI Taxonomy" id="9995"/>
    <lineage>
        <taxon>Eukaryota</taxon>
        <taxon>Metazoa</taxon>
        <taxon>Chordata</taxon>
        <taxon>Craniata</taxon>
        <taxon>Vertebrata</taxon>
        <taxon>Euteleostomi</taxon>
        <taxon>Mammalia</taxon>
        <taxon>Eutheria</taxon>
        <taxon>Euarchontoglires</taxon>
        <taxon>Glires</taxon>
        <taxon>Rodentia</taxon>
        <taxon>Sciuromorpha</taxon>
        <taxon>Sciuridae</taxon>
        <taxon>Xerinae</taxon>
        <taxon>Marmotini</taxon>
        <taxon>Marmota</taxon>
    </lineage>
</organism>
<keyword evidence="8" id="KW-0325">Glycoprotein</keyword>
<keyword evidence="6" id="KW-0677">Repeat</keyword>
<feature type="domain" description="EGF-like" evidence="11">
    <location>
        <begin position="583"/>
        <end position="623"/>
    </location>
</feature>
<dbReference type="SUPFAM" id="SSF57196">
    <property type="entry name" value="EGF/Laminin"/>
    <property type="match status" value="4"/>
</dbReference>
<gene>
    <name evidence="13" type="ORF">MONAX_5E001924</name>
</gene>
<evidence type="ECO:0000256" key="9">
    <source>
        <dbReference type="PROSITE-ProRule" id="PRU00076"/>
    </source>
</evidence>
<keyword evidence="2" id="KW-0964">Secreted</keyword>
<feature type="disulfide bond" evidence="9">
    <location>
        <begin position="505"/>
        <end position="515"/>
    </location>
</feature>
<dbReference type="InterPro" id="IPR018097">
    <property type="entry name" value="EGF_Ca-bd_CS"/>
</dbReference>
<comment type="caution">
    <text evidence="13">The sequence shown here is derived from an EMBL/GenBank/DDBJ whole genome shotgun (WGS) entry which is preliminary data.</text>
</comment>
<feature type="region of interest" description="Disordered" evidence="10">
    <location>
        <begin position="423"/>
        <end position="451"/>
    </location>
</feature>
<evidence type="ECO:0000256" key="1">
    <source>
        <dbReference type="ARBA" id="ARBA00004498"/>
    </source>
</evidence>
<keyword evidence="3" id="KW-0272">Extracellular matrix</keyword>
<reference evidence="13" key="1">
    <citation type="submission" date="2019-04" db="EMBL/GenBank/DDBJ databases">
        <authorList>
            <person name="Alioto T."/>
            <person name="Alioto T."/>
        </authorList>
    </citation>
    <scope>NUCLEOTIDE SEQUENCE [LARGE SCALE GENOMIC DNA]</scope>
</reference>
<feature type="domain" description="EGF-like" evidence="11">
    <location>
        <begin position="776"/>
        <end position="817"/>
    </location>
</feature>
<dbReference type="InterPro" id="IPR013032">
    <property type="entry name" value="EGF-like_CS"/>
</dbReference>
<evidence type="ECO:0000256" key="6">
    <source>
        <dbReference type="ARBA" id="ARBA00022737"/>
    </source>
</evidence>
<dbReference type="InterPro" id="IPR049883">
    <property type="entry name" value="NOTCH1_EGF-like"/>
</dbReference>
<evidence type="ECO:0000256" key="7">
    <source>
        <dbReference type="ARBA" id="ARBA00023157"/>
    </source>
</evidence>
<dbReference type="Pfam" id="PF00683">
    <property type="entry name" value="TB"/>
    <property type="match status" value="2"/>
</dbReference>
<keyword evidence="7 9" id="KW-1015">Disulfide bond</keyword>
<dbReference type="InterPro" id="IPR052080">
    <property type="entry name" value="vWF_C/EGF_Fibrillin"/>
</dbReference>
<dbReference type="SUPFAM" id="SSF57581">
    <property type="entry name" value="TB module/8-cys domain"/>
    <property type="match status" value="2"/>
</dbReference>
<evidence type="ECO:0000313" key="13">
    <source>
        <dbReference type="EMBL" id="VTJ71620.1"/>
    </source>
</evidence>
<dbReference type="FunFam" id="2.10.25.10:FF:000096">
    <property type="entry name" value="Putative fibrillin 2"/>
    <property type="match status" value="1"/>
</dbReference>
<dbReference type="InterPro" id="IPR026823">
    <property type="entry name" value="cEGF"/>
</dbReference>
<dbReference type="SMART" id="SM00181">
    <property type="entry name" value="EGF"/>
    <property type="match status" value="7"/>
</dbReference>
<dbReference type="Pfam" id="PF12661">
    <property type="entry name" value="hEGF"/>
    <property type="match status" value="1"/>
</dbReference>
<dbReference type="CDD" id="cd00054">
    <property type="entry name" value="EGF_CA"/>
    <property type="match status" value="6"/>
</dbReference>
<evidence type="ECO:0008006" key="15">
    <source>
        <dbReference type="Google" id="ProtNLM"/>
    </source>
</evidence>
<evidence type="ECO:0000313" key="14">
    <source>
        <dbReference type="Proteomes" id="UP000335636"/>
    </source>
</evidence>
<feature type="domain" description="EGF-like" evidence="11">
    <location>
        <begin position="460"/>
        <end position="498"/>
    </location>
</feature>
<name>A0A5E4BRE1_MARMO</name>
<keyword evidence="5" id="KW-0732">Signal</keyword>
<evidence type="ECO:0000256" key="10">
    <source>
        <dbReference type="SAM" id="MobiDB-lite"/>
    </source>
</evidence>
<comment type="caution">
    <text evidence="9">Lacks conserved residue(s) required for the propagation of feature annotation.</text>
</comment>